<dbReference type="HOGENOM" id="CLU_353158_0_0_1"/>
<dbReference type="Gramene" id="Bo4g107590.1">
    <property type="protein sequence ID" value="Bo4g107590.1"/>
    <property type="gene ID" value="Bo4g107590"/>
</dbReference>
<dbReference type="OMA" id="CHIYLLM"/>
<evidence type="ECO:0000313" key="4">
    <source>
        <dbReference type="Proteomes" id="UP000032141"/>
    </source>
</evidence>
<name>A0A0D3BWU1_BRAOL</name>
<protein>
    <recommendedName>
        <fullName evidence="2">TTF-type domain-containing protein</fullName>
    </recommendedName>
</protein>
<organism evidence="3 4">
    <name type="scientific">Brassica oleracea var. oleracea</name>
    <dbReference type="NCBI Taxonomy" id="109376"/>
    <lineage>
        <taxon>Eukaryota</taxon>
        <taxon>Viridiplantae</taxon>
        <taxon>Streptophyta</taxon>
        <taxon>Embryophyta</taxon>
        <taxon>Tracheophyta</taxon>
        <taxon>Spermatophyta</taxon>
        <taxon>Magnoliopsida</taxon>
        <taxon>eudicotyledons</taxon>
        <taxon>Gunneridae</taxon>
        <taxon>Pentapetalae</taxon>
        <taxon>rosids</taxon>
        <taxon>malvids</taxon>
        <taxon>Brassicales</taxon>
        <taxon>Brassicaceae</taxon>
        <taxon>Brassiceae</taxon>
        <taxon>Brassica</taxon>
    </lineage>
</organism>
<accession>A0A0D3BWU1</accession>
<evidence type="ECO:0000259" key="2">
    <source>
        <dbReference type="SMART" id="SM00597"/>
    </source>
</evidence>
<evidence type="ECO:0000256" key="1">
    <source>
        <dbReference type="SAM" id="MobiDB-lite"/>
    </source>
</evidence>
<proteinExistence type="predicted"/>
<reference evidence="3" key="2">
    <citation type="submission" date="2015-03" db="UniProtKB">
        <authorList>
            <consortium name="EnsemblPlants"/>
        </authorList>
    </citation>
    <scope>IDENTIFICATION</scope>
</reference>
<dbReference type="eggNOG" id="ENOG502QSU3">
    <property type="taxonomic scope" value="Eukaryota"/>
</dbReference>
<dbReference type="EnsemblPlants" id="Bo4g107590.1">
    <property type="protein sequence ID" value="Bo4g107590.1"/>
    <property type="gene ID" value="Bo4g107590"/>
</dbReference>
<feature type="region of interest" description="Disordered" evidence="1">
    <location>
        <begin position="154"/>
        <end position="189"/>
    </location>
</feature>
<keyword evidence="4" id="KW-1185">Reference proteome</keyword>
<dbReference type="AlphaFoldDB" id="A0A0D3BWU1"/>
<dbReference type="Proteomes" id="UP000032141">
    <property type="component" value="Chromosome C4"/>
</dbReference>
<sequence>MKNNSETLTAAFCNRFTASQVRGVLCSSTLVSEERKKSEPLTPTFHRRVTRAAEFLEAAATESPPELPQREEHLLVYQILLDPSRRADSGEERSHRAPTETPENRVSLSPLETRFEIREKTKWAREAQLPLRGPDLKDFETNLMEKYFKPKRKFVSTSENPEDDLPSPKKTDSEVDLENLPTDPGDRKRIIEYPPNQRDEVRRKYLMRGPCQPRGHEFPKTLFQSKLRRFNPSWFDLYGDCLEYSVKKDKTFCLFCYLFRDYTENKCGNDTFVVNGFDDWNKTERLRDHVGAVNSFHNSALKRADYLMIPEQSIFHAFYKQNDAVKNEYKIRLNASIDACWFLLRQGLPFRGHDESVNSVNKGNFLELVKYTAEQNEVVNVSDKEQMAIVFRFVDTLGIVKERFLGLVKERFLGIVKERFLGLVHVKETSSLSLKSVVDSLFAKHGLIVAAVAQKHFEVRDFFEKIVVLLNVIGASCKRKDMVREDYRKKIEERSKKGEIKTGKGLNQEVSFQRPGKTRWCSHYKTLLRRQANGLLKYFHTFDFVFYLQLMLLLLGITNNLSKALQRKDQDILNAMSLVKSTKQQLYKIRDDGWVSLINKVSSFCKNYKIEFLVMDDEFDSKNSRKRSNISNLHHYKVECFYTVLDMQIQEFNDRFDEVNTELLGCIASLSPTNSFQEFDQLKVMRLSEFFPEDFSPIERITLEHQLAIPCEPRLLCSATIAKKKLIEKDVVIEVAVVADSYRSCWDEVAMGLVEEQNKNCFKENNKHFLIACKYAIQETMPEVESNSLRCMQKME</sequence>
<dbReference type="SMART" id="SM00597">
    <property type="entry name" value="ZnF_TTF"/>
    <property type="match status" value="1"/>
</dbReference>
<feature type="compositionally biased region" description="Basic and acidic residues" evidence="1">
    <location>
        <begin position="85"/>
        <end position="98"/>
    </location>
</feature>
<evidence type="ECO:0000313" key="3">
    <source>
        <dbReference type="EnsemblPlants" id="Bo4g107590.1"/>
    </source>
</evidence>
<dbReference type="InterPro" id="IPR055298">
    <property type="entry name" value="AtLOH3-like"/>
</dbReference>
<dbReference type="InterPro" id="IPR006580">
    <property type="entry name" value="Znf_TTF"/>
</dbReference>
<feature type="region of interest" description="Disordered" evidence="1">
    <location>
        <begin position="85"/>
        <end position="106"/>
    </location>
</feature>
<dbReference type="PANTHER" id="PTHR11697:SF230">
    <property type="entry name" value="ZINC FINGER, MYM DOMAIN CONTAINING 1"/>
    <property type="match status" value="1"/>
</dbReference>
<reference evidence="3 4" key="1">
    <citation type="journal article" date="2014" name="Genome Biol.">
        <title>Transcriptome and methylome profiling reveals relics of genome dominance in the mesopolyploid Brassica oleracea.</title>
        <authorList>
            <person name="Parkin I.A."/>
            <person name="Koh C."/>
            <person name="Tang H."/>
            <person name="Robinson S.J."/>
            <person name="Kagale S."/>
            <person name="Clarke W.E."/>
            <person name="Town C.D."/>
            <person name="Nixon J."/>
            <person name="Krishnakumar V."/>
            <person name="Bidwell S.L."/>
            <person name="Denoeud F."/>
            <person name="Belcram H."/>
            <person name="Links M.G."/>
            <person name="Just J."/>
            <person name="Clarke C."/>
            <person name="Bender T."/>
            <person name="Huebert T."/>
            <person name="Mason A.S."/>
            <person name="Pires J.C."/>
            <person name="Barker G."/>
            <person name="Moore J."/>
            <person name="Walley P.G."/>
            <person name="Manoli S."/>
            <person name="Batley J."/>
            <person name="Edwards D."/>
            <person name="Nelson M.N."/>
            <person name="Wang X."/>
            <person name="Paterson A.H."/>
            <person name="King G."/>
            <person name="Bancroft I."/>
            <person name="Chalhoub B."/>
            <person name="Sharpe A.G."/>
        </authorList>
    </citation>
    <scope>NUCLEOTIDE SEQUENCE</scope>
    <source>
        <strain evidence="3 4">cv. TO1000</strain>
    </source>
</reference>
<dbReference type="PANTHER" id="PTHR11697">
    <property type="entry name" value="GENERAL TRANSCRIPTION FACTOR 2-RELATED ZINC FINGER PROTEIN"/>
    <property type="match status" value="1"/>
</dbReference>
<dbReference type="Pfam" id="PF14291">
    <property type="entry name" value="DUF4371"/>
    <property type="match status" value="2"/>
</dbReference>
<dbReference type="InterPro" id="IPR025398">
    <property type="entry name" value="DUF4371"/>
</dbReference>
<feature type="domain" description="TTF-type" evidence="2">
    <location>
        <begin position="226"/>
        <end position="320"/>
    </location>
</feature>